<reference evidence="1" key="2">
    <citation type="submission" date="2021-10" db="EMBL/GenBank/DDBJ databases">
        <authorList>
            <person name="Piombo E."/>
        </authorList>
    </citation>
    <scope>NUCLEOTIDE SEQUENCE</scope>
</reference>
<comment type="caution">
    <text evidence="1">The sequence shown here is derived from an EMBL/GenBank/DDBJ whole genome shotgun (WGS) entry which is preliminary data.</text>
</comment>
<proteinExistence type="predicted"/>
<dbReference type="Proteomes" id="UP000836387">
    <property type="component" value="Unassembled WGS sequence"/>
</dbReference>
<protein>
    <submittedName>
        <fullName evidence="1">Uncharacterized protein</fullName>
    </submittedName>
</protein>
<name>A0ACA9TWL5_BIOOC</name>
<sequence length="347" mass="38819">MGTPLISPYYTNNTLDLRIKSVGSKSSRNLENGGCARVRILKTLQPSTTSVVMVVELLEPPVDQGQDPFAPGITPQKLILKMYDRRFAPCLREEMGVDGLATRETETQFFSFLDEGGMPGFLPLYPNARSLPTATWITAQKEAYFALRAADMNKSEVLAYHHLVHLQGDAVPVFHADVQLALRNSLGQSFRPFAGVEGVLLDYIPGFPLAELGEKVPEVEWPAICEQAIEKVNKIIDLPFINPDMVLQNTLVSGGEGGGQYKVYYIDFGRCFFRPESETDEMWRERKRKADEEGKVGYHLSSCLSVARIDNAKKRYKGRDAPDLPPPGWKFMPSNRFTGKVMKLPDV</sequence>
<gene>
    <name evidence="1" type="ORF">CRV2_00012110</name>
</gene>
<evidence type="ECO:0000313" key="2">
    <source>
        <dbReference type="Proteomes" id="UP000836387"/>
    </source>
</evidence>
<organism evidence="1 2">
    <name type="scientific">Clonostachys rosea f. rosea IK726</name>
    <dbReference type="NCBI Taxonomy" id="1349383"/>
    <lineage>
        <taxon>Eukaryota</taxon>
        <taxon>Fungi</taxon>
        <taxon>Dikarya</taxon>
        <taxon>Ascomycota</taxon>
        <taxon>Pezizomycotina</taxon>
        <taxon>Sordariomycetes</taxon>
        <taxon>Hypocreomycetidae</taxon>
        <taxon>Hypocreales</taxon>
        <taxon>Bionectriaceae</taxon>
        <taxon>Clonostachys</taxon>
    </lineage>
</organism>
<keyword evidence="2" id="KW-1185">Reference proteome</keyword>
<accession>A0ACA9TWL5</accession>
<reference evidence="1" key="1">
    <citation type="submission" date="2020-04" db="EMBL/GenBank/DDBJ databases">
        <authorList>
            <person name="Broberg M."/>
        </authorList>
    </citation>
    <scope>NUCLEOTIDE SEQUENCE</scope>
</reference>
<evidence type="ECO:0000313" key="1">
    <source>
        <dbReference type="EMBL" id="CAG9945376.1"/>
    </source>
</evidence>
<dbReference type="EMBL" id="CADEHS020000009">
    <property type="protein sequence ID" value="CAG9945376.1"/>
    <property type="molecule type" value="Genomic_DNA"/>
</dbReference>